<feature type="signal peptide" evidence="1">
    <location>
        <begin position="1"/>
        <end position="29"/>
    </location>
</feature>
<keyword evidence="1" id="KW-0732">Signal</keyword>
<comment type="caution">
    <text evidence="2">The sequence shown here is derived from an EMBL/GenBank/DDBJ whole genome shotgun (WGS) entry which is preliminary data.</text>
</comment>
<dbReference type="RefSeq" id="WP_343787840.1">
    <property type="nucleotide sequence ID" value="NZ_BAAAEU010000005.1"/>
</dbReference>
<keyword evidence="3" id="KW-1185">Reference proteome</keyword>
<organism evidence="2 3">
    <name type="scientific">Dokdonella soli</name>
    <dbReference type="NCBI Taxonomy" id="529810"/>
    <lineage>
        <taxon>Bacteria</taxon>
        <taxon>Pseudomonadati</taxon>
        <taxon>Pseudomonadota</taxon>
        <taxon>Gammaproteobacteria</taxon>
        <taxon>Lysobacterales</taxon>
        <taxon>Rhodanobacteraceae</taxon>
        <taxon>Dokdonella</taxon>
    </lineage>
</organism>
<accession>A0ABP3TJT0</accession>
<sequence>MLRRKEIIPLSLPAAFVTLTMSFTQAVYAGDMEDALWQETYDARQHYFETAVGPLPPDIIKMLNMTGVWPGGGLFEIPAHKLGAGLALYTTFGFTNPDMPTARGMTDFELQSDGKRATHAQGMVEAKPAVAKATDAAGYGYEMVIVTRESQKWPINFLQWAVNSEMGHDAGWLSKVEK</sequence>
<evidence type="ECO:0008006" key="4">
    <source>
        <dbReference type="Google" id="ProtNLM"/>
    </source>
</evidence>
<proteinExistence type="predicted"/>
<gene>
    <name evidence="2" type="ORF">GCM10009105_10130</name>
</gene>
<feature type="chain" id="PRO_5045234673" description="Nuclear transport factor 2 family protein" evidence="1">
    <location>
        <begin position="30"/>
        <end position="178"/>
    </location>
</feature>
<dbReference type="Proteomes" id="UP001501523">
    <property type="component" value="Unassembled WGS sequence"/>
</dbReference>
<protein>
    <recommendedName>
        <fullName evidence="4">Nuclear transport factor 2 family protein</fullName>
    </recommendedName>
</protein>
<evidence type="ECO:0000256" key="1">
    <source>
        <dbReference type="SAM" id="SignalP"/>
    </source>
</evidence>
<evidence type="ECO:0000313" key="3">
    <source>
        <dbReference type="Proteomes" id="UP001501523"/>
    </source>
</evidence>
<reference evidence="3" key="1">
    <citation type="journal article" date="2019" name="Int. J. Syst. Evol. Microbiol.">
        <title>The Global Catalogue of Microorganisms (GCM) 10K type strain sequencing project: providing services to taxonomists for standard genome sequencing and annotation.</title>
        <authorList>
            <consortium name="The Broad Institute Genomics Platform"/>
            <consortium name="The Broad Institute Genome Sequencing Center for Infectious Disease"/>
            <person name="Wu L."/>
            <person name="Ma J."/>
        </authorList>
    </citation>
    <scope>NUCLEOTIDE SEQUENCE [LARGE SCALE GENOMIC DNA]</scope>
    <source>
        <strain evidence="3">JCM 15421</strain>
    </source>
</reference>
<evidence type="ECO:0000313" key="2">
    <source>
        <dbReference type="EMBL" id="GAA0709602.1"/>
    </source>
</evidence>
<name>A0ABP3TJT0_9GAMM</name>
<dbReference type="EMBL" id="BAAAEU010000005">
    <property type="protein sequence ID" value="GAA0709602.1"/>
    <property type="molecule type" value="Genomic_DNA"/>
</dbReference>